<organism evidence="6 7">
    <name type="scientific">Erysipelothrix larvae</name>
    <dbReference type="NCBI Taxonomy" id="1514105"/>
    <lineage>
        <taxon>Bacteria</taxon>
        <taxon>Bacillati</taxon>
        <taxon>Bacillota</taxon>
        <taxon>Erysipelotrichia</taxon>
        <taxon>Erysipelotrichales</taxon>
        <taxon>Erysipelotrichaceae</taxon>
        <taxon>Erysipelothrix</taxon>
    </lineage>
</organism>
<evidence type="ECO:0000256" key="2">
    <source>
        <dbReference type="ARBA" id="ARBA00023125"/>
    </source>
</evidence>
<gene>
    <name evidence="6" type="ORF">AOC36_02985</name>
</gene>
<evidence type="ECO:0000259" key="4">
    <source>
        <dbReference type="PROSITE" id="PS50932"/>
    </source>
</evidence>
<dbReference type="InterPro" id="IPR000843">
    <property type="entry name" value="HTH_LacI"/>
</dbReference>
<accession>A0A0X8GYY0</accession>
<keyword evidence="2" id="KW-0238">DNA-binding</keyword>
<reference evidence="6 7" key="1">
    <citation type="submission" date="2015-10" db="EMBL/GenBank/DDBJ databases">
        <title>Erysipelothrix larvae sp. LV19 isolated from the larval gut of the rhinoceros beetle, Trypoxylus dichotomus.</title>
        <authorList>
            <person name="Lim S."/>
            <person name="Kim B.-C."/>
        </authorList>
    </citation>
    <scope>NUCLEOTIDE SEQUENCE [LARGE SCALE GENOMIC DNA]</scope>
    <source>
        <strain evidence="6 7">LV19</strain>
    </source>
</reference>
<dbReference type="EMBL" id="CP013213">
    <property type="protein sequence ID" value="AMC92982.1"/>
    <property type="molecule type" value="Genomic_DNA"/>
</dbReference>
<keyword evidence="1" id="KW-0805">Transcription regulation</keyword>
<dbReference type="SMART" id="SM00354">
    <property type="entry name" value="HTH_LACI"/>
    <property type="match status" value="1"/>
</dbReference>
<dbReference type="AlphaFoldDB" id="A0A0X8GYY0"/>
<feature type="domain" description="HTH cro/C1-type" evidence="5">
    <location>
        <begin position="1"/>
        <end position="44"/>
    </location>
</feature>
<dbReference type="InterPro" id="IPR010982">
    <property type="entry name" value="Lambda_DNA-bd_dom_sf"/>
</dbReference>
<dbReference type="KEGG" id="erl:AOC36_02985"/>
<keyword evidence="3" id="KW-0804">Transcription</keyword>
<dbReference type="SUPFAM" id="SSF53822">
    <property type="entry name" value="Periplasmic binding protein-like I"/>
    <property type="match status" value="1"/>
</dbReference>
<evidence type="ECO:0000256" key="3">
    <source>
        <dbReference type="ARBA" id="ARBA00023163"/>
    </source>
</evidence>
<dbReference type="InterPro" id="IPR001387">
    <property type="entry name" value="Cro/C1-type_HTH"/>
</dbReference>
<dbReference type="InterPro" id="IPR028082">
    <property type="entry name" value="Peripla_BP_I"/>
</dbReference>
<evidence type="ECO:0000259" key="5">
    <source>
        <dbReference type="PROSITE" id="PS50943"/>
    </source>
</evidence>
<dbReference type="Proteomes" id="UP000063781">
    <property type="component" value="Chromosome"/>
</dbReference>
<dbReference type="RefSeq" id="WP_067631308.1">
    <property type="nucleotide sequence ID" value="NZ_CP013213.1"/>
</dbReference>
<dbReference type="GO" id="GO:0003700">
    <property type="term" value="F:DNA-binding transcription factor activity"/>
    <property type="evidence" value="ECO:0007669"/>
    <property type="project" value="TreeGrafter"/>
</dbReference>
<name>A0A0X8GYY0_9FIRM</name>
<dbReference type="SUPFAM" id="SSF47413">
    <property type="entry name" value="lambda repressor-like DNA-binding domains"/>
    <property type="match status" value="1"/>
</dbReference>
<evidence type="ECO:0000313" key="6">
    <source>
        <dbReference type="EMBL" id="AMC92982.1"/>
    </source>
</evidence>
<dbReference type="CDD" id="cd01542">
    <property type="entry name" value="PBP1_TreR-like"/>
    <property type="match status" value="1"/>
</dbReference>
<feature type="domain" description="HTH lacI-type" evidence="4">
    <location>
        <begin position="1"/>
        <end position="54"/>
    </location>
</feature>
<dbReference type="CDD" id="cd01392">
    <property type="entry name" value="HTH_LacI"/>
    <property type="match status" value="1"/>
</dbReference>
<dbReference type="PROSITE" id="PS50932">
    <property type="entry name" value="HTH_LACI_2"/>
    <property type="match status" value="1"/>
</dbReference>
<dbReference type="OrthoDB" id="308642at2"/>
<protein>
    <submittedName>
        <fullName evidence="6">Uncharacterized protein</fullName>
    </submittedName>
</protein>
<dbReference type="STRING" id="1514105.AOC36_02985"/>
<dbReference type="InterPro" id="IPR046335">
    <property type="entry name" value="LacI/GalR-like_sensor"/>
</dbReference>
<dbReference type="PANTHER" id="PTHR30146">
    <property type="entry name" value="LACI-RELATED TRANSCRIPTIONAL REPRESSOR"/>
    <property type="match status" value="1"/>
</dbReference>
<dbReference type="Pfam" id="PF00356">
    <property type="entry name" value="LacI"/>
    <property type="match status" value="1"/>
</dbReference>
<dbReference type="PRINTS" id="PR00036">
    <property type="entry name" value="HTHLACI"/>
</dbReference>
<sequence length="319" mass="35225">MTIKDVAEAAGVSISTVSRYFNNGYVSDENKAKIKNAIESTGYQVNVFARGLKTNKSKLIAIIIPRLDSFTAIQSLKGMNSVLSKLGYQMVVVPKNTIEEDEIGSIRRIAGQGFDGIIVMAHAITDEHVLLAKSSRTPILFTGQSHPQIDSITLDDYKIGFLAGQYVNELDVDNILYLSVSESDCAVGVNRKKGFLDSINKSVRTLISGFSQEEAYHIMDRESSTIKFDIIVGATDNISIGALKYLQENNILVPDDVKIMGIGNYDLSQFIHPTLTTLNIDYQAFGQNAAHKMMSYLVPDYTFESQDIELSIIQRSSTQ</sequence>
<evidence type="ECO:0000313" key="7">
    <source>
        <dbReference type="Proteomes" id="UP000063781"/>
    </source>
</evidence>
<dbReference type="PANTHER" id="PTHR30146:SF154">
    <property type="entry name" value="TRANSCRIPTION REGULATOR, MEMBER OF GALR FAMILY"/>
    <property type="match status" value="1"/>
</dbReference>
<dbReference type="Gene3D" id="1.10.260.40">
    <property type="entry name" value="lambda repressor-like DNA-binding domains"/>
    <property type="match status" value="1"/>
</dbReference>
<dbReference type="Pfam" id="PF13377">
    <property type="entry name" value="Peripla_BP_3"/>
    <property type="match status" value="1"/>
</dbReference>
<dbReference type="PROSITE" id="PS50943">
    <property type="entry name" value="HTH_CROC1"/>
    <property type="match status" value="1"/>
</dbReference>
<keyword evidence="7" id="KW-1185">Reference proteome</keyword>
<proteinExistence type="predicted"/>
<dbReference type="GO" id="GO:0000976">
    <property type="term" value="F:transcription cis-regulatory region binding"/>
    <property type="evidence" value="ECO:0007669"/>
    <property type="project" value="TreeGrafter"/>
</dbReference>
<evidence type="ECO:0000256" key="1">
    <source>
        <dbReference type="ARBA" id="ARBA00023015"/>
    </source>
</evidence>
<dbReference type="Gene3D" id="3.40.50.2300">
    <property type="match status" value="2"/>
</dbReference>